<dbReference type="HOGENOM" id="CLU_030053_0_0_1"/>
<keyword evidence="8" id="KW-1185">Reference proteome</keyword>
<feature type="domain" description="Protein kinase" evidence="6">
    <location>
        <begin position="25"/>
        <end position="284"/>
    </location>
</feature>
<dbReference type="InterPro" id="IPR051681">
    <property type="entry name" value="Ser/Thr_Kinases-Pseudokinases"/>
</dbReference>
<evidence type="ECO:0000313" key="8">
    <source>
        <dbReference type="Proteomes" id="UP000022910"/>
    </source>
</evidence>
<name>A0A015JPM6_RHIIW</name>
<proteinExistence type="predicted"/>
<dbReference type="AlphaFoldDB" id="A0A015JPM6"/>
<dbReference type="PANTHER" id="PTHR44329">
    <property type="entry name" value="SERINE/THREONINE-PROTEIN KINASE TNNI3K-RELATED"/>
    <property type="match status" value="1"/>
</dbReference>
<evidence type="ECO:0000313" key="7">
    <source>
        <dbReference type="EMBL" id="EXX71487.1"/>
    </source>
</evidence>
<organism evidence="7 8">
    <name type="scientific">Rhizophagus irregularis (strain DAOM 197198w)</name>
    <name type="common">Glomus intraradices</name>
    <dbReference type="NCBI Taxonomy" id="1432141"/>
    <lineage>
        <taxon>Eukaryota</taxon>
        <taxon>Fungi</taxon>
        <taxon>Fungi incertae sedis</taxon>
        <taxon>Mucoromycota</taxon>
        <taxon>Glomeromycotina</taxon>
        <taxon>Glomeromycetes</taxon>
        <taxon>Glomerales</taxon>
        <taxon>Glomeraceae</taxon>
        <taxon>Rhizophagus</taxon>
    </lineage>
</organism>
<evidence type="ECO:0000256" key="1">
    <source>
        <dbReference type="ARBA" id="ARBA00022741"/>
    </source>
</evidence>
<dbReference type="PROSITE" id="PS50011">
    <property type="entry name" value="PROTEIN_KINASE_DOM"/>
    <property type="match status" value="1"/>
</dbReference>
<feature type="binding site" evidence="3">
    <location>
        <position position="54"/>
    </location>
    <ligand>
        <name>ATP</name>
        <dbReference type="ChEBI" id="CHEBI:30616"/>
    </ligand>
</feature>
<feature type="coiled-coil region" evidence="4">
    <location>
        <begin position="348"/>
        <end position="382"/>
    </location>
</feature>
<dbReference type="GO" id="GO:0005524">
    <property type="term" value="F:ATP binding"/>
    <property type="evidence" value="ECO:0007669"/>
    <property type="project" value="UniProtKB-UniRule"/>
</dbReference>
<evidence type="ECO:0000256" key="2">
    <source>
        <dbReference type="ARBA" id="ARBA00022840"/>
    </source>
</evidence>
<keyword evidence="1 3" id="KW-0547">Nucleotide-binding</keyword>
<dbReference type="GO" id="GO:0097527">
    <property type="term" value="P:necroptotic signaling pathway"/>
    <property type="evidence" value="ECO:0007669"/>
    <property type="project" value="TreeGrafter"/>
</dbReference>
<dbReference type="InterPro" id="IPR001245">
    <property type="entry name" value="Ser-Thr/Tyr_kinase_cat_dom"/>
</dbReference>
<dbReference type="CDD" id="cd21037">
    <property type="entry name" value="MLKL_NTD"/>
    <property type="match status" value="1"/>
</dbReference>
<dbReference type="Pfam" id="PF07714">
    <property type="entry name" value="PK_Tyr_Ser-Thr"/>
    <property type="match status" value="1"/>
</dbReference>
<dbReference type="GO" id="GO:0007166">
    <property type="term" value="P:cell surface receptor signaling pathway"/>
    <property type="evidence" value="ECO:0007669"/>
    <property type="project" value="InterPro"/>
</dbReference>
<evidence type="ECO:0000259" key="6">
    <source>
        <dbReference type="PROSITE" id="PS50011"/>
    </source>
</evidence>
<dbReference type="Gene3D" id="1.10.510.10">
    <property type="entry name" value="Transferase(Phosphotransferase) domain 1"/>
    <property type="match status" value="1"/>
</dbReference>
<dbReference type="GO" id="GO:0004672">
    <property type="term" value="F:protein kinase activity"/>
    <property type="evidence" value="ECO:0007669"/>
    <property type="project" value="InterPro"/>
</dbReference>
<dbReference type="PANTHER" id="PTHR44329:SF298">
    <property type="entry name" value="MIXED LINEAGE KINASE DOMAIN-LIKE PROTEIN"/>
    <property type="match status" value="1"/>
</dbReference>
<evidence type="ECO:0000256" key="3">
    <source>
        <dbReference type="PROSITE-ProRule" id="PRU10141"/>
    </source>
</evidence>
<dbReference type="Gene3D" id="1.20.930.20">
    <property type="entry name" value="Adaptor protein Cbl, N-terminal domain"/>
    <property type="match status" value="1"/>
</dbReference>
<reference evidence="7 8" key="1">
    <citation type="submission" date="2014-02" db="EMBL/GenBank/DDBJ databases">
        <title>Single nucleus genome sequencing reveals high similarity among nuclei of an endomycorrhizal fungus.</title>
        <authorList>
            <person name="Lin K."/>
            <person name="Geurts R."/>
            <person name="Zhang Z."/>
            <person name="Limpens E."/>
            <person name="Saunders D.G."/>
            <person name="Mu D."/>
            <person name="Pang E."/>
            <person name="Cao H."/>
            <person name="Cha H."/>
            <person name="Lin T."/>
            <person name="Zhou Q."/>
            <person name="Shang Y."/>
            <person name="Li Y."/>
            <person name="Ivanov S."/>
            <person name="Sharma T."/>
            <person name="Velzen R.V."/>
            <person name="Ruijter N.D."/>
            <person name="Aanen D.K."/>
            <person name="Win J."/>
            <person name="Kamoun S."/>
            <person name="Bisseling T."/>
            <person name="Huang S."/>
        </authorList>
    </citation>
    <scope>NUCLEOTIDE SEQUENCE [LARGE SCALE GENOMIC DNA]</scope>
    <source>
        <strain evidence="8">DAOM197198w</strain>
    </source>
</reference>
<dbReference type="SUPFAM" id="SSF56112">
    <property type="entry name" value="Protein kinase-like (PK-like)"/>
    <property type="match status" value="1"/>
</dbReference>
<dbReference type="InterPro" id="IPR036537">
    <property type="entry name" value="Adaptor_Cbl_N_dom_sf"/>
</dbReference>
<dbReference type="InterPro" id="IPR017441">
    <property type="entry name" value="Protein_kinase_ATP_BS"/>
</dbReference>
<dbReference type="OrthoDB" id="544350at2759"/>
<evidence type="ECO:0000256" key="4">
    <source>
        <dbReference type="SAM" id="Coils"/>
    </source>
</evidence>
<accession>A0A015JPM6</accession>
<comment type="caution">
    <text evidence="7">The sequence shown here is derived from an EMBL/GenBank/DDBJ whole genome shotgun (WGS) entry which is preliminary data.</text>
</comment>
<evidence type="ECO:0000256" key="5">
    <source>
        <dbReference type="SAM" id="MobiDB-lite"/>
    </source>
</evidence>
<feature type="region of interest" description="Disordered" evidence="5">
    <location>
        <begin position="470"/>
        <end position="491"/>
    </location>
</feature>
<dbReference type="PRINTS" id="PR00109">
    <property type="entry name" value="TYRKINASE"/>
</dbReference>
<dbReference type="Proteomes" id="UP000022910">
    <property type="component" value="Unassembled WGS sequence"/>
</dbReference>
<gene>
    <name evidence="7" type="ORF">RirG_078070</name>
</gene>
<protein>
    <submittedName>
        <fullName evidence="7">Cdc15p</fullName>
    </submittedName>
</protein>
<dbReference type="STRING" id="1432141.A0A015JPM6"/>
<dbReference type="InterPro" id="IPR011009">
    <property type="entry name" value="Kinase-like_dom_sf"/>
</dbReference>
<sequence length="592" mass="68658">MTSVKGWFEEKIKNGYIRHFEYNEFDEIVGIGKGSFGEVFRANLANTGLLVALKIIISKSQYESDEVNDDIIKELELLREVDYHPRINRCLGITKDPKNYILVLEYANEENLRTYLKKNFTSLKWTDKIQMALDITSGLKFLHAKGIIHRDLHSKNILVNDRKLLIADLGLSKKLAETTTQSMGNHCGMDEYIDPQCFKDRKYKKNKKSDIYSLGVLLWEISSGRPPFSESSRNLITHYITKGDREDPIEGTPLKYQQLYQECWDENPESRPDIEKVREILSKLCTEDSFDLQSPQPNINNIDDKSKSKVDDDDDLYIHSDLNSRIPLEVIENISNIFEEVDKVVEAAEHYKRTCKILKKRVNAAELAVRDLKRNIEDRKELFNSNNYSYLRNLFDTITRIKKFISEISQMESLIKYIKEKNIEDTFKELCEEFDSCIKLLSFSIDVKIADELEQLKADQDDLTKYIHISEGQPDQSDHSSRANLSSLDSDDNDVRLDESLRPSDICINFPVAEITFTADLPESFSNFMNNDEGKLYETLGHLFPIRILIGDKIQENNLSELKEELINESIEKCKKEISLIHDLNRKLMDNI</sequence>
<dbReference type="InterPro" id="IPR059179">
    <property type="entry name" value="MLKL-like_MCAfunc"/>
</dbReference>
<dbReference type="InterPro" id="IPR000719">
    <property type="entry name" value="Prot_kinase_dom"/>
</dbReference>
<keyword evidence="4" id="KW-0175">Coiled coil</keyword>
<dbReference type="PROSITE" id="PS00107">
    <property type="entry name" value="PROTEIN_KINASE_ATP"/>
    <property type="match status" value="1"/>
</dbReference>
<keyword evidence="2 3" id="KW-0067">ATP-binding</keyword>
<dbReference type="EMBL" id="JEMT01016118">
    <property type="protein sequence ID" value="EXX71487.1"/>
    <property type="molecule type" value="Genomic_DNA"/>
</dbReference>